<dbReference type="AlphaFoldDB" id="A0A0A9C5H1"/>
<name>A0A0A9C5H1_ARUDO</name>
<sequence length="59" mass="7020">MMFFSILQCANQLYYVGKLCHHAGILNISCRHIYTICVGNFKIYRQNRIHENCCIYVMM</sequence>
<organism evidence="1">
    <name type="scientific">Arundo donax</name>
    <name type="common">Giant reed</name>
    <name type="synonym">Donax arundinaceus</name>
    <dbReference type="NCBI Taxonomy" id="35708"/>
    <lineage>
        <taxon>Eukaryota</taxon>
        <taxon>Viridiplantae</taxon>
        <taxon>Streptophyta</taxon>
        <taxon>Embryophyta</taxon>
        <taxon>Tracheophyta</taxon>
        <taxon>Spermatophyta</taxon>
        <taxon>Magnoliopsida</taxon>
        <taxon>Liliopsida</taxon>
        <taxon>Poales</taxon>
        <taxon>Poaceae</taxon>
        <taxon>PACMAD clade</taxon>
        <taxon>Arundinoideae</taxon>
        <taxon>Arundineae</taxon>
        <taxon>Arundo</taxon>
    </lineage>
</organism>
<proteinExistence type="predicted"/>
<protein>
    <submittedName>
        <fullName evidence="1">Uncharacterized protein</fullName>
    </submittedName>
</protein>
<reference evidence="1" key="1">
    <citation type="submission" date="2014-09" db="EMBL/GenBank/DDBJ databases">
        <authorList>
            <person name="Magalhaes I.L.F."/>
            <person name="Oliveira U."/>
            <person name="Santos F.R."/>
            <person name="Vidigal T.H.D.A."/>
            <person name="Brescovit A.D."/>
            <person name="Santos A.J."/>
        </authorList>
    </citation>
    <scope>NUCLEOTIDE SEQUENCE</scope>
    <source>
        <tissue evidence="1">Shoot tissue taken approximately 20 cm above the soil surface</tissue>
    </source>
</reference>
<accession>A0A0A9C5H1</accession>
<dbReference type="EMBL" id="GBRH01227059">
    <property type="protein sequence ID" value="JAD70836.1"/>
    <property type="molecule type" value="Transcribed_RNA"/>
</dbReference>
<evidence type="ECO:0000313" key="1">
    <source>
        <dbReference type="EMBL" id="JAD70836.1"/>
    </source>
</evidence>
<reference evidence="1" key="2">
    <citation type="journal article" date="2015" name="Data Brief">
        <title>Shoot transcriptome of the giant reed, Arundo donax.</title>
        <authorList>
            <person name="Barrero R.A."/>
            <person name="Guerrero F.D."/>
            <person name="Moolhuijzen P."/>
            <person name="Goolsby J.A."/>
            <person name="Tidwell J."/>
            <person name="Bellgard S.E."/>
            <person name="Bellgard M.I."/>
        </authorList>
    </citation>
    <scope>NUCLEOTIDE SEQUENCE</scope>
    <source>
        <tissue evidence="1">Shoot tissue taken approximately 20 cm above the soil surface</tissue>
    </source>
</reference>